<protein>
    <submittedName>
        <fullName evidence="1">Uncharacterized protein</fullName>
    </submittedName>
</protein>
<reference evidence="1" key="1">
    <citation type="submission" date="2013-07" db="EMBL/GenBank/DDBJ databases">
        <title>The genome of an arbuscular mycorrhizal fungus provides insights into the evolution of the oldest plant symbiosis.</title>
        <authorList>
            <consortium name="DOE Joint Genome Institute"/>
            <person name="Tisserant E."/>
            <person name="Malbreil M."/>
            <person name="Kuo A."/>
            <person name="Kohler A."/>
            <person name="Symeonidi A."/>
            <person name="Balestrini R."/>
            <person name="Charron P."/>
            <person name="Duensing N."/>
            <person name="Frei-dit-Frey N."/>
            <person name="Gianinazzi-Pearson V."/>
            <person name="Gilbert B."/>
            <person name="Handa Y."/>
            <person name="Hijri M."/>
            <person name="Kaul R."/>
            <person name="Kawaguchi M."/>
            <person name="Krajinski F."/>
            <person name="Lammers P."/>
            <person name="Lapierre D."/>
            <person name="Masclaux F.G."/>
            <person name="Murat C."/>
            <person name="Morin E."/>
            <person name="Ndikumana S."/>
            <person name="Pagni M."/>
            <person name="Petitpierre D."/>
            <person name="Requena N."/>
            <person name="Rosikiewicz P."/>
            <person name="Riley R."/>
            <person name="Saito K."/>
            <person name="San Clemente H."/>
            <person name="Shapiro H."/>
            <person name="van Tuinen D."/>
            <person name="Becard G."/>
            <person name="Bonfante P."/>
            <person name="Paszkowski U."/>
            <person name="Shachar-Hill Y."/>
            <person name="Young J.P."/>
            <person name="Sanders I.R."/>
            <person name="Henrissat B."/>
            <person name="Rensing S.A."/>
            <person name="Grigoriev I.V."/>
            <person name="Corradi N."/>
            <person name="Roux C."/>
            <person name="Martin F."/>
        </authorList>
    </citation>
    <scope>NUCLEOTIDE SEQUENCE</scope>
    <source>
        <strain evidence="1">DAOM 197198</strain>
    </source>
</reference>
<sequence>MALALLDAKKINYWKVRIPNAGGYHEVDETFILSKITRKSIQTDMLESDLMNTDFTIYLLHPKKSDTKFFKKYVSNQLEMCTISVKSGMELEIVKLGGLGLYKFNRETTTEGCGLVKSAGKEDFVELNSSLTL</sequence>
<gene>
    <name evidence="1" type="ORF">GLOINDRAFT_5227</name>
</gene>
<dbReference type="EMBL" id="KI294796">
    <property type="protein sequence ID" value="ESA03803.1"/>
    <property type="molecule type" value="Genomic_DNA"/>
</dbReference>
<evidence type="ECO:0000313" key="1">
    <source>
        <dbReference type="EMBL" id="ESA03803.1"/>
    </source>
</evidence>
<dbReference type="HOGENOM" id="CLU_1907780_0_0_1"/>
<organism evidence="1">
    <name type="scientific">Rhizophagus irregularis (strain DAOM 181602 / DAOM 197198 / MUCL 43194)</name>
    <name type="common">Arbuscular mycorrhizal fungus</name>
    <name type="synonym">Glomus intraradices</name>
    <dbReference type="NCBI Taxonomy" id="747089"/>
    <lineage>
        <taxon>Eukaryota</taxon>
        <taxon>Fungi</taxon>
        <taxon>Fungi incertae sedis</taxon>
        <taxon>Mucoromycota</taxon>
        <taxon>Glomeromycotina</taxon>
        <taxon>Glomeromycetes</taxon>
        <taxon>Glomerales</taxon>
        <taxon>Glomeraceae</taxon>
        <taxon>Rhizophagus</taxon>
    </lineage>
</organism>
<accession>U9TBV6</accession>
<name>U9TBV6_RHIID</name>
<dbReference type="AlphaFoldDB" id="U9TBV6"/>
<proteinExistence type="predicted"/>